<feature type="chain" id="PRO_5003885033" evidence="4">
    <location>
        <begin position="25"/>
        <end position="287"/>
    </location>
</feature>
<evidence type="ECO:0000256" key="1">
    <source>
        <dbReference type="ARBA" id="ARBA00022729"/>
    </source>
</evidence>
<accession>K5VUP7</accession>
<dbReference type="GO" id="GO:0009277">
    <property type="term" value="C:fungal-type cell wall"/>
    <property type="evidence" value="ECO:0007669"/>
    <property type="project" value="TreeGrafter"/>
</dbReference>
<evidence type="ECO:0000313" key="6">
    <source>
        <dbReference type="EMBL" id="EKM50284.1"/>
    </source>
</evidence>
<keyword evidence="7" id="KW-1185">Reference proteome</keyword>
<dbReference type="InParanoid" id="K5VUP7"/>
<dbReference type="HOGENOM" id="CLU_090399_0_0_1"/>
<dbReference type="OrthoDB" id="4781at2759"/>
<evidence type="ECO:0000259" key="5">
    <source>
        <dbReference type="PROSITE" id="PS51762"/>
    </source>
</evidence>
<dbReference type="SUPFAM" id="SSF49899">
    <property type="entry name" value="Concanavalin A-like lectins/glucanases"/>
    <property type="match status" value="1"/>
</dbReference>
<keyword evidence="2 6" id="KW-0378">Hydrolase</keyword>
<dbReference type="Pfam" id="PF00722">
    <property type="entry name" value="Glyco_hydro_16"/>
    <property type="match status" value="1"/>
</dbReference>
<organism evidence="6 7">
    <name type="scientific">Phanerochaete carnosa (strain HHB-10118-sp)</name>
    <name type="common">White-rot fungus</name>
    <name type="synonym">Peniophora carnosa</name>
    <dbReference type="NCBI Taxonomy" id="650164"/>
    <lineage>
        <taxon>Eukaryota</taxon>
        <taxon>Fungi</taxon>
        <taxon>Dikarya</taxon>
        <taxon>Basidiomycota</taxon>
        <taxon>Agaricomycotina</taxon>
        <taxon>Agaricomycetes</taxon>
        <taxon>Polyporales</taxon>
        <taxon>Phanerochaetaceae</taxon>
        <taxon>Phanerochaete</taxon>
    </lineage>
</organism>
<dbReference type="GO" id="GO:0016757">
    <property type="term" value="F:glycosyltransferase activity"/>
    <property type="evidence" value="ECO:0007669"/>
    <property type="project" value="TreeGrafter"/>
</dbReference>
<dbReference type="GeneID" id="18908957"/>
<protein>
    <submittedName>
        <fullName evidence="6">Glycoside hydrolase family 16 protein</fullName>
    </submittedName>
</protein>
<proteinExistence type="predicted"/>
<dbReference type="PROSITE" id="PS51762">
    <property type="entry name" value="GH16_2"/>
    <property type="match status" value="1"/>
</dbReference>
<dbReference type="InterPro" id="IPR050546">
    <property type="entry name" value="Glycosyl_Hydrlase_16"/>
</dbReference>
<dbReference type="PANTHER" id="PTHR10963:SF22">
    <property type="entry name" value="GLYCOSIDASE CRH2-RELATED"/>
    <property type="match status" value="1"/>
</dbReference>
<evidence type="ECO:0000256" key="4">
    <source>
        <dbReference type="SAM" id="SignalP"/>
    </source>
</evidence>
<dbReference type="Proteomes" id="UP000008370">
    <property type="component" value="Unassembled WGS sequence"/>
</dbReference>
<dbReference type="PANTHER" id="PTHR10963">
    <property type="entry name" value="GLYCOSYL HYDROLASE-RELATED"/>
    <property type="match status" value="1"/>
</dbReference>
<dbReference type="STRING" id="650164.K5VUP7"/>
<feature type="signal peptide" evidence="4">
    <location>
        <begin position="1"/>
        <end position="24"/>
    </location>
</feature>
<evidence type="ECO:0000256" key="2">
    <source>
        <dbReference type="ARBA" id="ARBA00022801"/>
    </source>
</evidence>
<evidence type="ECO:0000256" key="3">
    <source>
        <dbReference type="ARBA" id="ARBA00023295"/>
    </source>
</evidence>
<dbReference type="KEGG" id="pco:PHACADRAFT_153747"/>
<dbReference type="GO" id="GO:0031505">
    <property type="term" value="P:fungal-type cell wall organization"/>
    <property type="evidence" value="ECO:0007669"/>
    <property type="project" value="TreeGrafter"/>
</dbReference>
<gene>
    <name evidence="6" type="ORF">PHACADRAFT_153747</name>
</gene>
<dbReference type="EMBL" id="JH930479">
    <property type="protein sequence ID" value="EKM50284.1"/>
    <property type="molecule type" value="Genomic_DNA"/>
</dbReference>
<sequence length="287" mass="31479">MHLLYVAHALLLLLILGTANSVDAVVVNTRRPSSSCRTFQSSFASSDISQYGDAPFRIVSPESSVSTSSEGLQLYLEKPKGTVHTNDGTNNIVAEGATVNSTFTMLYGKVTFEVSAPAVPGVVTAAIMISDNADHDEIDVELLGGDPSHWQSNIFMTSPHDQEPLWGVFGEIEDYVEQGRVDETRRYTVDWDADRIVWSVDGVDMRTLHRCRCLVTSRMGCSHNFIADTIINGTQHYPSHAARVQLGIWDASNPAGTSEWAQGPINWNSAPHKMSATFKSLTIECPY</sequence>
<dbReference type="InterPro" id="IPR000757">
    <property type="entry name" value="Beta-glucanase-like"/>
</dbReference>
<evidence type="ECO:0000313" key="7">
    <source>
        <dbReference type="Proteomes" id="UP000008370"/>
    </source>
</evidence>
<reference evidence="6 7" key="1">
    <citation type="journal article" date="2012" name="BMC Genomics">
        <title>Comparative genomics of the white-rot fungi, Phanerochaete carnosa and P. chrysosporium, to elucidate the genetic basis of the distinct wood types they colonize.</title>
        <authorList>
            <person name="Suzuki H."/>
            <person name="MacDonald J."/>
            <person name="Syed K."/>
            <person name="Salamov A."/>
            <person name="Hori C."/>
            <person name="Aerts A."/>
            <person name="Henrissat B."/>
            <person name="Wiebenga A."/>
            <person name="vanKuyk P.A."/>
            <person name="Barry K."/>
            <person name="Lindquist E."/>
            <person name="LaButti K."/>
            <person name="Lapidus A."/>
            <person name="Lucas S."/>
            <person name="Coutinho P."/>
            <person name="Gong Y."/>
            <person name="Samejima M."/>
            <person name="Mahadevan R."/>
            <person name="Abou-Zaid M."/>
            <person name="de Vries R.P."/>
            <person name="Igarashi K."/>
            <person name="Yadav J.S."/>
            <person name="Grigoriev I.V."/>
            <person name="Master E.R."/>
        </authorList>
    </citation>
    <scope>NUCLEOTIDE SEQUENCE [LARGE SCALE GENOMIC DNA]</scope>
    <source>
        <strain evidence="6 7">HHB-10118-sp</strain>
    </source>
</reference>
<dbReference type="AlphaFoldDB" id="K5VUP7"/>
<dbReference type="GO" id="GO:0005975">
    <property type="term" value="P:carbohydrate metabolic process"/>
    <property type="evidence" value="ECO:0007669"/>
    <property type="project" value="InterPro"/>
</dbReference>
<dbReference type="InterPro" id="IPR013320">
    <property type="entry name" value="ConA-like_dom_sf"/>
</dbReference>
<dbReference type="Gene3D" id="2.60.120.200">
    <property type="match status" value="1"/>
</dbReference>
<keyword evidence="1 4" id="KW-0732">Signal</keyword>
<name>K5VUP7_PHACS</name>
<feature type="domain" description="GH16" evidence="5">
    <location>
        <begin position="41"/>
        <end position="276"/>
    </location>
</feature>
<dbReference type="GO" id="GO:0004553">
    <property type="term" value="F:hydrolase activity, hydrolyzing O-glycosyl compounds"/>
    <property type="evidence" value="ECO:0007669"/>
    <property type="project" value="InterPro"/>
</dbReference>
<dbReference type="RefSeq" id="XP_007401467.1">
    <property type="nucleotide sequence ID" value="XM_007401405.1"/>
</dbReference>
<keyword evidence="3" id="KW-0326">Glycosidase</keyword>